<evidence type="ECO:0000313" key="1">
    <source>
        <dbReference type="EMBL" id="RWR44849.1"/>
    </source>
</evidence>
<reference evidence="1 2" key="1">
    <citation type="submission" date="2019-01" db="EMBL/GenBank/DDBJ databases">
        <title>Whole genome sequence of Lactococcus lactis isolated from cow milk.</title>
        <authorList>
            <person name="Sundararaman A."/>
            <person name="Tamang J.-P."/>
            <person name="Halami P."/>
        </authorList>
    </citation>
    <scope>NUCLEOTIDE SEQUENCE [LARGE SCALE GENOMIC DNA]</scope>
    <source>
        <strain evidence="1 2">C2D</strain>
    </source>
</reference>
<accession>A0A3S3MK99</accession>
<name>A0A3S3MK99_9LACT</name>
<dbReference type="Pfam" id="PF19791">
    <property type="entry name" value="DUF6275"/>
    <property type="match status" value="1"/>
</dbReference>
<sequence>MNELQFTEKAKQMVADYSNKLNIIDEYKVKPEEVYVVWSCKTLQNNKALLSTDVPDGRYYEVTYNGDKQEFYFDAYIKEHNQLIK</sequence>
<evidence type="ECO:0008006" key="3">
    <source>
        <dbReference type="Google" id="ProtNLM"/>
    </source>
</evidence>
<protein>
    <recommendedName>
        <fullName evidence="3">Phage protein</fullName>
    </recommendedName>
</protein>
<dbReference type="EMBL" id="SAXH01000023">
    <property type="protein sequence ID" value="RWR44849.1"/>
    <property type="molecule type" value="Genomic_DNA"/>
</dbReference>
<proteinExistence type="predicted"/>
<dbReference type="AlphaFoldDB" id="A0A3S3MK99"/>
<organism evidence="1 2">
    <name type="scientific">Lactococcus lactis</name>
    <dbReference type="NCBI Taxonomy" id="1358"/>
    <lineage>
        <taxon>Bacteria</taxon>
        <taxon>Bacillati</taxon>
        <taxon>Bacillota</taxon>
        <taxon>Bacilli</taxon>
        <taxon>Lactobacillales</taxon>
        <taxon>Streptococcaceae</taxon>
        <taxon>Lactococcus</taxon>
    </lineage>
</organism>
<evidence type="ECO:0000313" key="2">
    <source>
        <dbReference type="Proteomes" id="UP000285859"/>
    </source>
</evidence>
<dbReference type="RefSeq" id="WP_128268056.1">
    <property type="nucleotide sequence ID" value="NZ_JACCJA010000001.1"/>
</dbReference>
<dbReference type="Proteomes" id="UP000285859">
    <property type="component" value="Unassembled WGS sequence"/>
</dbReference>
<gene>
    <name evidence="1" type="ORF">EO246_11080</name>
</gene>
<comment type="caution">
    <text evidence="1">The sequence shown here is derived from an EMBL/GenBank/DDBJ whole genome shotgun (WGS) entry which is preliminary data.</text>
</comment>
<dbReference type="InterPro" id="IPR046242">
    <property type="entry name" value="DUF6275"/>
</dbReference>